<keyword evidence="1" id="KW-1133">Transmembrane helix</keyword>
<keyword evidence="3" id="KW-1185">Reference proteome</keyword>
<feature type="transmembrane region" description="Helical" evidence="1">
    <location>
        <begin position="21"/>
        <end position="40"/>
    </location>
</feature>
<accession>A0A8J3MQF4</accession>
<organism evidence="2 3">
    <name type="scientific">Ktedonospora formicarum</name>
    <dbReference type="NCBI Taxonomy" id="2778364"/>
    <lineage>
        <taxon>Bacteria</taxon>
        <taxon>Bacillati</taxon>
        <taxon>Chloroflexota</taxon>
        <taxon>Ktedonobacteria</taxon>
        <taxon>Ktedonobacterales</taxon>
        <taxon>Ktedonobacteraceae</taxon>
        <taxon>Ktedonospora</taxon>
    </lineage>
</organism>
<gene>
    <name evidence="2" type="ORF">KSX_07010</name>
</gene>
<dbReference type="Proteomes" id="UP000612362">
    <property type="component" value="Unassembled WGS sequence"/>
</dbReference>
<dbReference type="AlphaFoldDB" id="A0A8J3MQF4"/>
<keyword evidence="1" id="KW-0472">Membrane</keyword>
<sequence>MSFHCVVVIDDVTAPIDVHRAWNMFLLIFIAGSNIVRVLYLCAIRFFALNATDIATHVYNAEMGIAQMFRQPLSLYEKCLPLWF</sequence>
<dbReference type="EMBL" id="BNJF01000001">
    <property type="protein sequence ID" value="GHO42538.1"/>
    <property type="molecule type" value="Genomic_DNA"/>
</dbReference>
<keyword evidence="1" id="KW-0812">Transmembrane</keyword>
<comment type="caution">
    <text evidence="2">The sequence shown here is derived from an EMBL/GenBank/DDBJ whole genome shotgun (WGS) entry which is preliminary data.</text>
</comment>
<proteinExistence type="predicted"/>
<protein>
    <submittedName>
        <fullName evidence="2">Uncharacterized protein</fullName>
    </submittedName>
</protein>
<evidence type="ECO:0000313" key="2">
    <source>
        <dbReference type="EMBL" id="GHO42538.1"/>
    </source>
</evidence>
<reference evidence="2" key="1">
    <citation type="submission" date="2020-10" db="EMBL/GenBank/DDBJ databases">
        <title>Taxonomic study of unclassified bacteria belonging to the class Ktedonobacteria.</title>
        <authorList>
            <person name="Yabe S."/>
            <person name="Wang C.M."/>
            <person name="Zheng Y."/>
            <person name="Sakai Y."/>
            <person name="Cavaletti L."/>
            <person name="Monciardini P."/>
            <person name="Donadio S."/>
        </authorList>
    </citation>
    <scope>NUCLEOTIDE SEQUENCE</scope>
    <source>
        <strain evidence="2">SOSP1-1</strain>
    </source>
</reference>
<evidence type="ECO:0000313" key="3">
    <source>
        <dbReference type="Proteomes" id="UP000612362"/>
    </source>
</evidence>
<name>A0A8J3MQF4_9CHLR</name>
<evidence type="ECO:0000256" key="1">
    <source>
        <dbReference type="SAM" id="Phobius"/>
    </source>
</evidence>